<sequence length="166" mass="19821">MQREDEESMSYEEVESDRLGFLMEKVANHDSTYKHIIGSYEHIKSVYLVTLESEHLIPDYTTTWDKKAVFDDIRYLYIRYEKLIRSMKFAFPHSWNYLEYFHELRLDFSHHTIQLNHVDFEIAQTFSTSVWLLSEVIRAVYLTAALLLSNILKVEITMEALGYHNI</sequence>
<protein>
    <submittedName>
        <fullName evidence="1">Uncharacterized protein</fullName>
    </submittedName>
</protein>
<dbReference type="Proteomes" id="UP000887013">
    <property type="component" value="Unassembled WGS sequence"/>
</dbReference>
<dbReference type="EMBL" id="BMAW01040703">
    <property type="protein sequence ID" value="GFU60702.1"/>
    <property type="molecule type" value="Genomic_DNA"/>
</dbReference>
<gene>
    <name evidence="1" type="ORF">NPIL_33771</name>
</gene>
<name>A0A8X6US57_NEPPI</name>
<organism evidence="1 2">
    <name type="scientific">Nephila pilipes</name>
    <name type="common">Giant wood spider</name>
    <name type="synonym">Nephila maculata</name>
    <dbReference type="NCBI Taxonomy" id="299642"/>
    <lineage>
        <taxon>Eukaryota</taxon>
        <taxon>Metazoa</taxon>
        <taxon>Ecdysozoa</taxon>
        <taxon>Arthropoda</taxon>
        <taxon>Chelicerata</taxon>
        <taxon>Arachnida</taxon>
        <taxon>Araneae</taxon>
        <taxon>Araneomorphae</taxon>
        <taxon>Entelegynae</taxon>
        <taxon>Araneoidea</taxon>
        <taxon>Nephilidae</taxon>
        <taxon>Nephila</taxon>
    </lineage>
</organism>
<evidence type="ECO:0000313" key="1">
    <source>
        <dbReference type="EMBL" id="GFU60702.1"/>
    </source>
</evidence>
<evidence type="ECO:0000313" key="2">
    <source>
        <dbReference type="Proteomes" id="UP000887013"/>
    </source>
</evidence>
<dbReference type="AlphaFoldDB" id="A0A8X6US57"/>
<reference evidence="1" key="1">
    <citation type="submission" date="2020-08" db="EMBL/GenBank/DDBJ databases">
        <title>Multicomponent nature underlies the extraordinary mechanical properties of spider dragline silk.</title>
        <authorList>
            <person name="Kono N."/>
            <person name="Nakamura H."/>
            <person name="Mori M."/>
            <person name="Yoshida Y."/>
            <person name="Ohtoshi R."/>
            <person name="Malay A.D."/>
            <person name="Moran D.A.P."/>
            <person name="Tomita M."/>
            <person name="Numata K."/>
            <person name="Arakawa K."/>
        </authorList>
    </citation>
    <scope>NUCLEOTIDE SEQUENCE</scope>
</reference>
<proteinExistence type="predicted"/>
<keyword evidence="2" id="KW-1185">Reference proteome</keyword>
<comment type="caution">
    <text evidence="1">The sequence shown here is derived from an EMBL/GenBank/DDBJ whole genome shotgun (WGS) entry which is preliminary data.</text>
</comment>
<accession>A0A8X6US57</accession>